<organism evidence="1 2">
    <name type="scientific">Candidatus Dojkabacteria bacterium</name>
    <dbReference type="NCBI Taxonomy" id="2099670"/>
    <lineage>
        <taxon>Bacteria</taxon>
        <taxon>Candidatus Dojkabacteria</taxon>
    </lineage>
</organism>
<reference evidence="1" key="1">
    <citation type="submission" date="2020-04" db="EMBL/GenBank/DDBJ databases">
        <authorList>
            <person name="Zhang T."/>
        </authorList>
    </citation>
    <scope>NUCLEOTIDE SEQUENCE</scope>
    <source>
        <strain evidence="1">HKST-UBA16</strain>
    </source>
</reference>
<reference evidence="1" key="2">
    <citation type="journal article" date="2021" name="Microbiome">
        <title>Successional dynamics and alternative stable states in a saline activated sludge microbial community over 9 years.</title>
        <authorList>
            <person name="Wang Y."/>
            <person name="Ye J."/>
            <person name="Ju F."/>
            <person name="Liu L."/>
            <person name="Boyd J.A."/>
            <person name="Deng Y."/>
            <person name="Parks D.H."/>
            <person name="Jiang X."/>
            <person name="Yin X."/>
            <person name="Woodcroft B.J."/>
            <person name="Tyson G.W."/>
            <person name="Hugenholtz P."/>
            <person name="Polz M.F."/>
            <person name="Zhang T."/>
        </authorList>
    </citation>
    <scope>NUCLEOTIDE SEQUENCE</scope>
    <source>
        <strain evidence="1">HKST-UBA16</strain>
    </source>
</reference>
<dbReference type="SMART" id="SM01234">
    <property type="entry name" value="Haemolytic"/>
    <property type="match status" value="1"/>
</dbReference>
<protein>
    <submittedName>
        <fullName evidence="1">Membrane protein insertion efficiency factor YidD</fullName>
    </submittedName>
</protein>
<evidence type="ECO:0000313" key="2">
    <source>
        <dbReference type="Proteomes" id="UP000748332"/>
    </source>
</evidence>
<proteinExistence type="predicted"/>
<dbReference type="AlphaFoldDB" id="A0A955HXC8"/>
<dbReference type="NCBIfam" id="TIGR00278">
    <property type="entry name" value="membrane protein insertion efficiency factor YidD"/>
    <property type="match status" value="1"/>
</dbReference>
<dbReference type="PANTHER" id="PTHR33383:SF1">
    <property type="entry name" value="MEMBRANE PROTEIN INSERTION EFFICIENCY FACTOR-RELATED"/>
    <property type="match status" value="1"/>
</dbReference>
<dbReference type="Proteomes" id="UP000748332">
    <property type="component" value="Unassembled WGS sequence"/>
</dbReference>
<name>A0A955HXC8_9BACT</name>
<evidence type="ECO:0000313" key="1">
    <source>
        <dbReference type="EMBL" id="MCA9374771.1"/>
    </source>
</evidence>
<dbReference type="PANTHER" id="PTHR33383">
    <property type="entry name" value="MEMBRANE PROTEIN INSERTION EFFICIENCY FACTOR-RELATED"/>
    <property type="match status" value="1"/>
</dbReference>
<dbReference type="Pfam" id="PF01809">
    <property type="entry name" value="YidD"/>
    <property type="match status" value="1"/>
</dbReference>
<gene>
    <name evidence="1" type="primary">yidD</name>
    <name evidence="1" type="ORF">KC622_00405</name>
</gene>
<sequence>MKKLVLFLIKTYQRTLSLDHGFMGNLFPNTRYCRYTPTCSEYTYEAVDKFGVVKGVAFGLRRFSRCNAWSKHPHYDPVPEK</sequence>
<comment type="caution">
    <text evidence="1">The sequence shown here is derived from an EMBL/GenBank/DDBJ whole genome shotgun (WGS) entry which is preliminary data.</text>
</comment>
<dbReference type="InterPro" id="IPR002696">
    <property type="entry name" value="Membr_insert_effic_factor_YidD"/>
</dbReference>
<dbReference type="EMBL" id="JAGQLM010000017">
    <property type="protein sequence ID" value="MCA9374771.1"/>
    <property type="molecule type" value="Genomic_DNA"/>
</dbReference>
<accession>A0A955HXC8</accession>